<accession>A0A7W9SQ61</accession>
<proteinExistence type="predicted"/>
<protein>
    <submittedName>
        <fullName evidence="2">Uncharacterized protein</fullName>
    </submittedName>
</protein>
<comment type="caution">
    <text evidence="2">The sequence shown here is derived from an EMBL/GenBank/DDBJ whole genome shotgun (WGS) entry which is preliminary data.</text>
</comment>
<evidence type="ECO:0000256" key="1">
    <source>
        <dbReference type="SAM" id="MobiDB-lite"/>
    </source>
</evidence>
<evidence type="ECO:0000313" key="3">
    <source>
        <dbReference type="Proteomes" id="UP000520814"/>
    </source>
</evidence>
<feature type="region of interest" description="Disordered" evidence="1">
    <location>
        <begin position="1"/>
        <end position="39"/>
    </location>
</feature>
<keyword evidence="3" id="KW-1185">Reference proteome</keyword>
<sequence length="84" mass="9424">MNETTHKKPNTKQASETPDNPELAAYGLANEHEDARKQEEEIFTEHAKSLLYNVTNAAREKSHYASDATRERAQGSAEKPKKAI</sequence>
<feature type="compositionally biased region" description="Basic and acidic residues" evidence="1">
    <location>
        <begin position="30"/>
        <end position="39"/>
    </location>
</feature>
<organism evidence="2 3">
    <name type="scientific">Armatimonas rosea</name>
    <dbReference type="NCBI Taxonomy" id="685828"/>
    <lineage>
        <taxon>Bacteria</taxon>
        <taxon>Bacillati</taxon>
        <taxon>Armatimonadota</taxon>
        <taxon>Armatimonadia</taxon>
        <taxon>Armatimonadales</taxon>
        <taxon>Armatimonadaceae</taxon>
        <taxon>Armatimonas</taxon>
    </lineage>
</organism>
<name>A0A7W9SQ61_ARMRO</name>
<dbReference type="Proteomes" id="UP000520814">
    <property type="component" value="Unassembled WGS sequence"/>
</dbReference>
<reference evidence="2 3" key="1">
    <citation type="submission" date="2020-08" db="EMBL/GenBank/DDBJ databases">
        <title>Genomic Encyclopedia of Type Strains, Phase IV (KMG-IV): sequencing the most valuable type-strain genomes for metagenomic binning, comparative biology and taxonomic classification.</title>
        <authorList>
            <person name="Goeker M."/>
        </authorList>
    </citation>
    <scope>NUCLEOTIDE SEQUENCE [LARGE SCALE GENOMIC DNA]</scope>
    <source>
        <strain evidence="2 3">DSM 23562</strain>
    </source>
</reference>
<dbReference type="AlphaFoldDB" id="A0A7W9SQ61"/>
<feature type="region of interest" description="Disordered" evidence="1">
    <location>
        <begin position="61"/>
        <end position="84"/>
    </location>
</feature>
<dbReference type="EMBL" id="JACHGW010000002">
    <property type="protein sequence ID" value="MBB6050786.1"/>
    <property type="molecule type" value="Genomic_DNA"/>
</dbReference>
<evidence type="ECO:0000313" key="2">
    <source>
        <dbReference type="EMBL" id="MBB6050786.1"/>
    </source>
</evidence>
<dbReference type="RefSeq" id="WP_184196378.1">
    <property type="nucleotide sequence ID" value="NZ_JACHGW010000002.1"/>
</dbReference>
<gene>
    <name evidence="2" type="ORF">HNQ39_002577</name>
</gene>